<evidence type="ECO:0000256" key="1">
    <source>
        <dbReference type="SAM" id="Phobius"/>
    </source>
</evidence>
<dbReference type="AlphaFoldDB" id="A0A1F6B3Y1"/>
<keyword evidence="1" id="KW-0812">Transmembrane</keyword>
<gene>
    <name evidence="2" type="ORF">A3A63_00180</name>
</gene>
<reference evidence="2 3" key="1">
    <citation type="journal article" date="2016" name="Nat. Commun.">
        <title>Thousands of microbial genomes shed light on interconnected biogeochemical processes in an aquifer system.</title>
        <authorList>
            <person name="Anantharaman K."/>
            <person name="Brown C.T."/>
            <person name="Hug L.A."/>
            <person name="Sharon I."/>
            <person name="Castelle C.J."/>
            <person name="Probst A.J."/>
            <person name="Thomas B.C."/>
            <person name="Singh A."/>
            <person name="Wilkins M.J."/>
            <person name="Karaoz U."/>
            <person name="Brodie E.L."/>
            <person name="Williams K.H."/>
            <person name="Hubbard S.S."/>
            <person name="Banfield J.F."/>
        </authorList>
    </citation>
    <scope>NUCLEOTIDE SEQUENCE [LARGE SCALE GENOMIC DNA]</scope>
</reference>
<dbReference type="EMBL" id="MFJX01000001">
    <property type="protein sequence ID" value="OGG31631.1"/>
    <property type="molecule type" value="Genomic_DNA"/>
</dbReference>
<organism evidence="2 3">
    <name type="scientific">Candidatus Gottesmanbacteria bacterium RIFCSPLOWO2_01_FULL_46_9</name>
    <dbReference type="NCBI Taxonomy" id="1798394"/>
    <lineage>
        <taxon>Bacteria</taxon>
        <taxon>Candidatus Gottesmaniibacteriota</taxon>
    </lineage>
</organism>
<name>A0A1F6B3Y1_9BACT</name>
<sequence>MNSTISAITQTVPTIDLGKLLQNPFVQYVLSPAIVFAIVLWLAYNLLNLGELKQKFTQSVLDIEDLKKDNKKLLSHVDIIRTHLVTNTGLNANLFGPGSPLKLLPAGIRILNLSGFKQVYATNKTWFIDEIKKIDVKTLSDIDEASIKILEKCRHDNKFANYKEIAFENGISIDTLLKILSIYLRDELAKEVLTQTLKA</sequence>
<comment type="caution">
    <text evidence="2">The sequence shown here is derived from an EMBL/GenBank/DDBJ whole genome shotgun (WGS) entry which is preliminary data.</text>
</comment>
<dbReference type="Proteomes" id="UP000176450">
    <property type="component" value="Unassembled WGS sequence"/>
</dbReference>
<accession>A0A1F6B3Y1</accession>
<evidence type="ECO:0000313" key="3">
    <source>
        <dbReference type="Proteomes" id="UP000176450"/>
    </source>
</evidence>
<protein>
    <submittedName>
        <fullName evidence="2">Uncharacterized protein</fullName>
    </submittedName>
</protein>
<evidence type="ECO:0000313" key="2">
    <source>
        <dbReference type="EMBL" id="OGG31631.1"/>
    </source>
</evidence>
<proteinExistence type="predicted"/>
<keyword evidence="1" id="KW-0472">Membrane</keyword>
<feature type="transmembrane region" description="Helical" evidence="1">
    <location>
        <begin position="25"/>
        <end position="47"/>
    </location>
</feature>
<keyword evidence="1" id="KW-1133">Transmembrane helix</keyword>